<evidence type="ECO:0000259" key="9">
    <source>
        <dbReference type="Pfam" id="PF00534"/>
    </source>
</evidence>
<dbReference type="Proteomes" id="UP001606134">
    <property type="component" value="Unassembled WGS sequence"/>
</dbReference>
<organism evidence="11 12">
    <name type="scientific">Pelomonas candidula</name>
    <dbReference type="NCBI Taxonomy" id="3299025"/>
    <lineage>
        <taxon>Bacteria</taxon>
        <taxon>Pseudomonadati</taxon>
        <taxon>Pseudomonadota</taxon>
        <taxon>Betaproteobacteria</taxon>
        <taxon>Burkholderiales</taxon>
        <taxon>Sphaerotilaceae</taxon>
        <taxon>Roseateles</taxon>
    </lineage>
</organism>
<evidence type="ECO:0000256" key="5">
    <source>
        <dbReference type="ARBA" id="ARBA00022676"/>
    </source>
</evidence>
<dbReference type="EC" id="2.4.1.21" evidence="8"/>
<dbReference type="GO" id="GO:0009011">
    <property type="term" value="F:alpha-1,4-glucan glucosyltransferase (ADP-glucose donor) activity"/>
    <property type="evidence" value="ECO:0007669"/>
    <property type="project" value="UniProtKB-EC"/>
</dbReference>
<dbReference type="PANTHER" id="PTHR45825">
    <property type="entry name" value="GRANULE-BOUND STARCH SYNTHASE 1, CHLOROPLASTIC/AMYLOPLASTIC"/>
    <property type="match status" value="1"/>
</dbReference>
<evidence type="ECO:0000313" key="12">
    <source>
        <dbReference type="Proteomes" id="UP001606134"/>
    </source>
</evidence>
<comment type="pathway">
    <text evidence="3 8">Glycan biosynthesis; glycogen biosynthesis.</text>
</comment>
<comment type="caution">
    <text evidence="11">The sequence shown here is derived from an EMBL/GenBank/DDBJ whole genome shotgun (WGS) entry which is preliminary data.</text>
</comment>
<proteinExistence type="inferred from homology"/>
<evidence type="ECO:0000256" key="1">
    <source>
        <dbReference type="ARBA" id="ARBA00001478"/>
    </source>
</evidence>
<dbReference type="SUPFAM" id="SSF53756">
    <property type="entry name" value="UDP-Glycosyltransferase/glycogen phosphorylase"/>
    <property type="match status" value="1"/>
</dbReference>
<dbReference type="InterPro" id="IPR011835">
    <property type="entry name" value="GS/SS"/>
</dbReference>
<feature type="binding site" evidence="8">
    <location>
        <position position="16"/>
    </location>
    <ligand>
        <name>ADP-alpha-D-glucose</name>
        <dbReference type="ChEBI" id="CHEBI:57498"/>
    </ligand>
</feature>
<protein>
    <recommendedName>
        <fullName evidence="8">Glycogen synthase</fullName>
        <ecNumber evidence="8">2.4.1.21</ecNumber>
    </recommendedName>
    <alternativeName>
        <fullName evidence="8">Starch [bacterial glycogen] synthase</fullName>
    </alternativeName>
</protein>
<dbReference type="PANTHER" id="PTHR45825:SF11">
    <property type="entry name" value="ALPHA AMYLASE DOMAIN-CONTAINING PROTEIN"/>
    <property type="match status" value="1"/>
</dbReference>
<evidence type="ECO:0000256" key="7">
    <source>
        <dbReference type="ARBA" id="ARBA00023056"/>
    </source>
</evidence>
<dbReference type="EMBL" id="JBIGIC010000004">
    <property type="protein sequence ID" value="MFG6487196.1"/>
    <property type="molecule type" value="Genomic_DNA"/>
</dbReference>
<dbReference type="Pfam" id="PF00534">
    <property type="entry name" value="Glycos_transf_1"/>
    <property type="match status" value="1"/>
</dbReference>
<keyword evidence="6 8" id="KW-0808">Transferase</keyword>
<dbReference type="InterPro" id="IPR001296">
    <property type="entry name" value="Glyco_trans_1"/>
</dbReference>
<accession>A0ABW7HBB2</accession>
<comment type="function">
    <text evidence="2 8">Synthesizes alpha-1,4-glucan chains using ADP-glucose.</text>
</comment>
<evidence type="ECO:0000256" key="8">
    <source>
        <dbReference type="HAMAP-Rule" id="MF_00484"/>
    </source>
</evidence>
<dbReference type="NCBIfam" id="NF001899">
    <property type="entry name" value="PRK00654.1-2"/>
    <property type="match status" value="1"/>
</dbReference>
<name>A0ABW7HBB2_9BURK</name>
<evidence type="ECO:0000259" key="10">
    <source>
        <dbReference type="Pfam" id="PF08323"/>
    </source>
</evidence>
<evidence type="ECO:0000256" key="6">
    <source>
        <dbReference type="ARBA" id="ARBA00022679"/>
    </source>
</evidence>
<sequence length="486" mass="51879">MTKVLQVSAELFPLLKTGGLADVAGALPAALAAAGAEPRLLVPGFPAIHDALTRECAVAPVALPWSEGRAALLRGRLPGFDQLVYVLDAPGLFDRPGNPYADDSGVAYADNHRRFALLGLAAARLAEGVDPAWRPDIVHAHDWHAGLACAHIAASRSRRRTEARTVFTVHNLAYQGLFAADKFSELGLPPSHYAVEGVEFYGQVSFMKAGLHFADAITTVSPTYAQEIQTLEQGCGLDGLLRHRADVLHGVLNGVDYGVWSPAHDAALAACFDADDIGGKAACKAALQRECGLAAKPDAPLFGIVSRLTEQKGLPLVLEALPDLLDAGGQLVVLGSGDARLEAEFVAAAARHPGQVARRTGMDEGLAHRIVAGSDVMLVPSRFEPCGLTQLYALSYGALPLVHRVGGLADTVVDTTLEDLAAGTATGFVFNAFTADAYRRALRRAFALWSRPEYWGRVRTSAMRQRFGWDTAARRYADIYRGLMQS</sequence>
<keyword evidence="12" id="KW-1185">Reference proteome</keyword>
<dbReference type="RefSeq" id="WP_394409547.1">
    <property type="nucleotide sequence ID" value="NZ_JBIGIC010000004.1"/>
</dbReference>
<comment type="catalytic activity">
    <reaction evidence="1 8">
        <text>[(1-&gt;4)-alpha-D-glucosyl](n) + ADP-alpha-D-glucose = [(1-&gt;4)-alpha-D-glucosyl](n+1) + ADP + H(+)</text>
        <dbReference type="Rhea" id="RHEA:18189"/>
        <dbReference type="Rhea" id="RHEA-COMP:9584"/>
        <dbReference type="Rhea" id="RHEA-COMP:9587"/>
        <dbReference type="ChEBI" id="CHEBI:15378"/>
        <dbReference type="ChEBI" id="CHEBI:15444"/>
        <dbReference type="ChEBI" id="CHEBI:57498"/>
        <dbReference type="ChEBI" id="CHEBI:456216"/>
        <dbReference type="EC" id="2.4.1.21"/>
    </reaction>
</comment>
<dbReference type="HAMAP" id="MF_00484">
    <property type="entry name" value="Glycogen_synth"/>
    <property type="match status" value="1"/>
</dbReference>
<dbReference type="InterPro" id="IPR013534">
    <property type="entry name" value="Starch_synth_cat_dom"/>
</dbReference>
<dbReference type="CDD" id="cd03791">
    <property type="entry name" value="GT5_Glycogen_synthase_DULL1-like"/>
    <property type="match status" value="1"/>
</dbReference>
<evidence type="ECO:0000256" key="4">
    <source>
        <dbReference type="ARBA" id="ARBA00010281"/>
    </source>
</evidence>
<evidence type="ECO:0000313" key="11">
    <source>
        <dbReference type="EMBL" id="MFG6487196.1"/>
    </source>
</evidence>
<gene>
    <name evidence="8 11" type="primary">glgA</name>
    <name evidence="11" type="ORF">ACG04R_10990</name>
</gene>
<dbReference type="NCBIfam" id="TIGR02095">
    <property type="entry name" value="glgA"/>
    <property type="match status" value="1"/>
</dbReference>
<evidence type="ECO:0000256" key="3">
    <source>
        <dbReference type="ARBA" id="ARBA00004964"/>
    </source>
</evidence>
<dbReference type="Pfam" id="PF08323">
    <property type="entry name" value="Glyco_transf_5"/>
    <property type="match status" value="1"/>
</dbReference>
<keyword evidence="5 8" id="KW-0328">Glycosyltransferase</keyword>
<feature type="domain" description="Glycosyl transferase family 1" evidence="9">
    <location>
        <begin position="296"/>
        <end position="456"/>
    </location>
</feature>
<dbReference type="Gene3D" id="3.40.50.2000">
    <property type="entry name" value="Glycogen Phosphorylase B"/>
    <property type="match status" value="2"/>
</dbReference>
<evidence type="ECO:0000256" key="2">
    <source>
        <dbReference type="ARBA" id="ARBA00002764"/>
    </source>
</evidence>
<keyword evidence="7 8" id="KW-0320">Glycogen biosynthesis</keyword>
<reference evidence="11 12" key="1">
    <citation type="submission" date="2024-08" db="EMBL/GenBank/DDBJ databases">
        <authorList>
            <person name="Lu H."/>
        </authorList>
    </citation>
    <scope>NUCLEOTIDE SEQUENCE [LARGE SCALE GENOMIC DNA]</scope>
    <source>
        <strain evidence="11 12">BYS78W</strain>
    </source>
</reference>
<feature type="domain" description="Starch synthase catalytic" evidence="10">
    <location>
        <begin position="3"/>
        <end position="243"/>
    </location>
</feature>
<comment type="similarity">
    <text evidence="4 8">Belongs to the glycosyltransferase 1 family. Bacterial/plant glycogen synthase subfamily.</text>
</comment>